<evidence type="ECO:0000313" key="2">
    <source>
        <dbReference type="Proteomes" id="UP000269374"/>
    </source>
</evidence>
<dbReference type="SUPFAM" id="SSF52540">
    <property type="entry name" value="P-loop containing nucleoside triphosphate hydrolases"/>
    <property type="match status" value="1"/>
</dbReference>
<name>A0A387BC48_9LACT</name>
<dbReference type="AlphaFoldDB" id="A0A387BC48"/>
<dbReference type="RefSeq" id="WP_120771416.1">
    <property type="nucleotide sequence ID" value="NZ_CP032627.1"/>
</dbReference>
<gene>
    <name evidence="1" type="ORF">D7I46_02340</name>
</gene>
<organism evidence="1 2">
    <name type="scientific">Lactococcus allomyrinae</name>
    <dbReference type="NCBI Taxonomy" id="2419773"/>
    <lineage>
        <taxon>Bacteria</taxon>
        <taxon>Bacillati</taxon>
        <taxon>Bacillota</taxon>
        <taxon>Bacilli</taxon>
        <taxon>Lactobacillales</taxon>
        <taxon>Streptococcaceae</taxon>
        <taxon>Lactococcus</taxon>
    </lineage>
</organism>
<keyword evidence="2" id="KW-1185">Reference proteome</keyword>
<evidence type="ECO:0008006" key="3">
    <source>
        <dbReference type="Google" id="ProtNLM"/>
    </source>
</evidence>
<proteinExistence type="predicted"/>
<evidence type="ECO:0000313" key="1">
    <source>
        <dbReference type="EMBL" id="AYG00028.1"/>
    </source>
</evidence>
<dbReference type="OrthoDB" id="9795565at2"/>
<dbReference type="InterPro" id="IPR027417">
    <property type="entry name" value="P-loop_NTPase"/>
</dbReference>
<dbReference type="EMBL" id="CP032627">
    <property type="protein sequence ID" value="AYG00028.1"/>
    <property type="molecule type" value="Genomic_DNA"/>
</dbReference>
<sequence length="413" mass="49355">MSAEIKFRLISDFIKEYNKENNEYARETKKRNKMNNKNSKINNIVQIWYAFNGTGKTRFTVDFEEYLENKKLRKINKVKKQANRESIDTIEKEHHLLYYNAYTEDLFYWNNENQEYIIRQETNFLNIIASGENPSATKDIEPDFENELIDLYKEYTQSKIQPKFDFRTSKVIFTIPTERGERKQIKISRGEERIFVWTLFFVIMKKTLENLEQPDEERDENYQKYSDLEYILIDDPISSLDDNNSIIMAISLAELIKKYCKNVKFIVMTHHTLFYSILAFELKNKKPKKRLLMKQGEYYSLKNIDEKPFSNHIFNLQEIGEDLRCGNISQKHFAMLRSTLEKTATFLNYNDFPDLLKKSDNESAKMAIRTLHSLTHGGRADIDSNYIVKDDIEILKKLYNELRDYYHFNINEL</sequence>
<dbReference type="Proteomes" id="UP000269374">
    <property type="component" value="Chromosome"/>
</dbReference>
<reference evidence="1 2" key="1">
    <citation type="submission" date="2018-09" db="EMBL/GenBank/DDBJ databases">
        <title>Genome sequencing of strain 1JSPR-7.</title>
        <authorList>
            <person name="Heo J."/>
            <person name="Kim S.-J."/>
            <person name="Kwon S.-W."/>
        </authorList>
    </citation>
    <scope>NUCLEOTIDE SEQUENCE [LARGE SCALE GENOMIC DNA]</scope>
    <source>
        <strain evidence="1 2">1JSPR-7</strain>
    </source>
</reference>
<dbReference type="KEGG" id="lact:D7I46_02340"/>
<accession>A0A387BC48</accession>
<protein>
    <recommendedName>
        <fullName evidence="3">Anticodon nuclease</fullName>
    </recommendedName>
</protein>